<dbReference type="RefSeq" id="WP_068138784.1">
    <property type="nucleotide sequence ID" value="NZ_AP014924.1"/>
</dbReference>
<dbReference type="Proteomes" id="UP000065807">
    <property type="component" value="Chromosome"/>
</dbReference>
<evidence type="ECO:0000313" key="3">
    <source>
        <dbReference type="Proteomes" id="UP000065807"/>
    </source>
</evidence>
<dbReference type="STRING" id="1555112.LIP_2605"/>
<feature type="transmembrane region" description="Helical" evidence="1">
    <location>
        <begin position="6"/>
        <end position="23"/>
    </location>
</feature>
<reference evidence="3" key="1">
    <citation type="submission" date="2015-07" db="EMBL/GenBank/DDBJ databases">
        <title>Complete genome sequence and phylogenetic analysis of Limnochorda pilosa.</title>
        <authorList>
            <person name="Watanabe M."/>
            <person name="Kojima H."/>
            <person name="Fukui M."/>
        </authorList>
    </citation>
    <scope>NUCLEOTIDE SEQUENCE [LARGE SCALE GENOMIC DNA]</scope>
    <source>
        <strain evidence="3">HC45</strain>
    </source>
</reference>
<evidence type="ECO:0000256" key="1">
    <source>
        <dbReference type="SAM" id="Phobius"/>
    </source>
</evidence>
<keyword evidence="1" id="KW-1133">Transmembrane helix</keyword>
<dbReference type="Pfam" id="PF06686">
    <property type="entry name" value="SpoIIIAC"/>
    <property type="match status" value="1"/>
</dbReference>
<keyword evidence="1" id="KW-0812">Transmembrane</keyword>
<accession>A0A0K2SMU8</accession>
<dbReference type="InterPro" id="IPR025664">
    <property type="entry name" value="Spore_III_AC/AD"/>
</dbReference>
<keyword evidence="3" id="KW-1185">Reference proteome</keyword>
<dbReference type="NCBIfam" id="TIGR02848">
    <property type="entry name" value="spore_III_AC"/>
    <property type="match status" value="1"/>
</dbReference>
<keyword evidence="1" id="KW-0472">Membrane</keyword>
<dbReference type="EMBL" id="AP014924">
    <property type="protein sequence ID" value="BAS28435.1"/>
    <property type="molecule type" value="Genomic_DNA"/>
</dbReference>
<sequence length="65" mass="7414">MDIGVIYQIAGLGILITILNIFLSQAGRQEQAQMLSLAGVVIVLLWLIRLIARLFQDVESVFRWW</sequence>
<evidence type="ECO:0000313" key="2">
    <source>
        <dbReference type="EMBL" id="BAS28435.1"/>
    </source>
</evidence>
<organism evidence="2 3">
    <name type="scientific">Limnochorda pilosa</name>
    <dbReference type="NCBI Taxonomy" id="1555112"/>
    <lineage>
        <taxon>Bacteria</taxon>
        <taxon>Bacillati</taxon>
        <taxon>Bacillota</taxon>
        <taxon>Limnochordia</taxon>
        <taxon>Limnochordales</taxon>
        <taxon>Limnochordaceae</taxon>
        <taxon>Limnochorda</taxon>
    </lineage>
</organism>
<proteinExistence type="predicted"/>
<feature type="transmembrane region" description="Helical" evidence="1">
    <location>
        <begin position="35"/>
        <end position="55"/>
    </location>
</feature>
<gene>
    <name evidence="2" type="ORF">LIP_2605</name>
</gene>
<reference evidence="3" key="2">
    <citation type="journal article" date="2016" name="Int. J. Syst. Evol. Microbiol.">
        <title>Complete genome sequence and cell structure of Limnochorda pilosa, a Gram-negative spore-former within the phylum Firmicutes.</title>
        <authorList>
            <person name="Watanabe M."/>
            <person name="Kojima H."/>
            <person name="Fukui M."/>
        </authorList>
    </citation>
    <scope>NUCLEOTIDE SEQUENCE [LARGE SCALE GENOMIC DNA]</scope>
    <source>
        <strain evidence="3">HC45</strain>
    </source>
</reference>
<protein>
    <submittedName>
        <fullName evidence="2">Stage III sporulation protein AC</fullName>
    </submittedName>
</protein>
<dbReference type="KEGG" id="lpil:LIP_2605"/>
<name>A0A0K2SMU8_LIMPI</name>
<dbReference type="AlphaFoldDB" id="A0A0K2SMU8"/>
<dbReference type="OrthoDB" id="9800383at2"/>
<dbReference type="InterPro" id="IPR009570">
    <property type="entry name" value="Spore_III_AC"/>
</dbReference>